<dbReference type="Proteomes" id="UP000006054">
    <property type="component" value="Chromosome"/>
</dbReference>
<dbReference type="GO" id="GO:0005840">
    <property type="term" value="C:ribosome"/>
    <property type="evidence" value="ECO:0007669"/>
    <property type="project" value="UniProtKB-KW"/>
</dbReference>
<dbReference type="GO" id="GO:1990904">
    <property type="term" value="C:ribonucleoprotein complex"/>
    <property type="evidence" value="ECO:0007669"/>
    <property type="project" value="UniProtKB-KW"/>
</dbReference>
<proteinExistence type="inferred from homology"/>
<reference evidence="7" key="1">
    <citation type="submission" date="2012-06" db="EMBL/GenBank/DDBJ databases">
        <title>The complete genome of Flexibacter litoralis DSM 6794.</title>
        <authorList>
            <person name="Lucas S."/>
            <person name="Copeland A."/>
            <person name="Lapidus A."/>
            <person name="Glavina del Rio T."/>
            <person name="Dalin E."/>
            <person name="Tice H."/>
            <person name="Bruce D."/>
            <person name="Goodwin L."/>
            <person name="Pitluck S."/>
            <person name="Peters L."/>
            <person name="Ovchinnikova G."/>
            <person name="Lu M."/>
            <person name="Kyrpides N."/>
            <person name="Mavromatis K."/>
            <person name="Ivanova N."/>
            <person name="Brettin T."/>
            <person name="Detter J.C."/>
            <person name="Han C."/>
            <person name="Larimer F."/>
            <person name="Land M."/>
            <person name="Hauser L."/>
            <person name="Markowitz V."/>
            <person name="Cheng J.-F."/>
            <person name="Hugenholtz P."/>
            <person name="Woyke T."/>
            <person name="Wu D."/>
            <person name="Spring S."/>
            <person name="Lang E."/>
            <person name="Kopitz M."/>
            <person name="Brambilla E."/>
            <person name="Klenk H.-P."/>
            <person name="Eisen J.A."/>
        </authorList>
    </citation>
    <scope>NUCLEOTIDE SEQUENCE [LARGE SCALE GENOMIC DNA]</scope>
    <source>
        <strain evidence="7">ATCC 23117 / DSM 6794 / NBRC 15988 / NCIMB 1366 / Sio-4</strain>
    </source>
</reference>
<dbReference type="KEGG" id="fli:Fleli_2566"/>
<evidence type="ECO:0000313" key="7">
    <source>
        <dbReference type="Proteomes" id="UP000006054"/>
    </source>
</evidence>
<dbReference type="EMBL" id="CP003345">
    <property type="protein sequence ID" value="AFM04930.1"/>
    <property type="molecule type" value="Genomic_DNA"/>
</dbReference>
<dbReference type="Pfam" id="PF00831">
    <property type="entry name" value="Ribosomal_L29"/>
    <property type="match status" value="1"/>
</dbReference>
<dbReference type="GO" id="GO:0006412">
    <property type="term" value="P:translation"/>
    <property type="evidence" value="ECO:0007669"/>
    <property type="project" value="UniProtKB-UniRule"/>
</dbReference>
<sequence>MTIKETKEEIRGLDDAALATKIAEQQTALQRLKFSHAISQIENPSSIRDAKRMVARLKTEQTARQIAKSK</sequence>
<dbReference type="eggNOG" id="COG0255">
    <property type="taxonomic scope" value="Bacteria"/>
</dbReference>
<protein>
    <recommendedName>
        <fullName evidence="4 5">Large ribosomal subunit protein uL29</fullName>
    </recommendedName>
</protein>
<dbReference type="STRING" id="880071.Fleli_2566"/>
<name>I4ALU5_BERLS</name>
<dbReference type="SUPFAM" id="SSF46561">
    <property type="entry name" value="Ribosomal protein L29 (L29p)"/>
    <property type="match status" value="1"/>
</dbReference>
<dbReference type="InterPro" id="IPR001854">
    <property type="entry name" value="Ribosomal_uL29"/>
</dbReference>
<evidence type="ECO:0000256" key="5">
    <source>
        <dbReference type="HAMAP-Rule" id="MF_00374"/>
    </source>
</evidence>
<keyword evidence="7" id="KW-1185">Reference proteome</keyword>
<dbReference type="AlphaFoldDB" id="I4ALU5"/>
<dbReference type="InterPro" id="IPR036049">
    <property type="entry name" value="Ribosomal_uL29_sf"/>
</dbReference>
<dbReference type="Gene3D" id="1.10.287.310">
    <property type="match status" value="1"/>
</dbReference>
<evidence type="ECO:0000256" key="3">
    <source>
        <dbReference type="ARBA" id="ARBA00023274"/>
    </source>
</evidence>
<dbReference type="OrthoDB" id="5296761at2"/>
<evidence type="ECO:0000256" key="4">
    <source>
        <dbReference type="ARBA" id="ARBA00035204"/>
    </source>
</evidence>
<evidence type="ECO:0000313" key="6">
    <source>
        <dbReference type="EMBL" id="AFM04930.1"/>
    </source>
</evidence>
<dbReference type="HOGENOM" id="CLU_158491_5_1_10"/>
<dbReference type="GO" id="GO:0003735">
    <property type="term" value="F:structural constituent of ribosome"/>
    <property type="evidence" value="ECO:0007669"/>
    <property type="project" value="InterPro"/>
</dbReference>
<dbReference type="NCBIfam" id="TIGR00012">
    <property type="entry name" value="L29"/>
    <property type="match status" value="1"/>
</dbReference>
<accession>I4ALU5</accession>
<keyword evidence="2 5" id="KW-0689">Ribosomal protein</keyword>
<comment type="similarity">
    <text evidence="1 5">Belongs to the universal ribosomal protein uL29 family.</text>
</comment>
<evidence type="ECO:0000256" key="2">
    <source>
        <dbReference type="ARBA" id="ARBA00022980"/>
    </source>
</evidence>
<gene>
    <name evidence="5" type="primary">rpmC</name>
    <name evidence="6" type="ordered locus">Fleli_2566</name>
</gene>
<evidence type="ECO:0000256" key="1">
    <source>
        <dbReference type="ARBA" id="ARBA00009254"/>
    </source>
</evidence>
<organism evidence="6 7">
    <name type="scientific">Bernardetia litoralis (strain ATCC 23117 / DSM 6794 / NBRC 15988 / NCIMB 1366 / Fx l1 / Sio-4)</name>
    <name type="common">Flexibacter litoralis</name>
    <dbReference type="NCBI Taxonomy" id="880071"/>
    <lineage>
        <taxon>Bacteria</taxon>
        <taxon>Pseudomonadati</taxon>
        <taxon>Bacteroidota</taxon>
        <taxon>Cytophagia</taxon>
        <taxon>Cytophagales</taxon>
        <taxon>Bernardetiaceae</taxon>
        <taxon>Bernardetia</taxon>
    </lineage>
</organism>
<dbReference type="HAMAP" id="MF_00374">
    <property type="entry name" value="Ribosomal_uL29"/>
    <property type="match status" value="1"/>
</dbReference>
<keyword evidence="3 5" id="KW-0687">Ribonucleoprotein</keyword>
<dbReference type="CDD" id="cd00427">
    <property type="entry name" value="Ribosomal_L29_HIP"/>
    <property type="match status" value="1"/>
</dbReference>
<dbReference type="RefSeq" id="WP_014798367.1">
    <property type="nucleotide sequence ID" value="NC_018018.1"/>
</dbReference>